<comment type="caution">
    <text evidence="9">The sequence shown here is derived from an EMBL/GenBank/DDBJ whole genome shotgun (WGS) entry which is preliminary data.</text>
</comment>
<dbReference type="GO" id="GO:0015483">
    <property type="term" value="F:long-chain fatty acid transporting porin activity"/>
    <property type="evidence" value="ECO:0007669"/>
    <property type="project" value="TreeGrafter"/>
</dbReference>
<evidence type="ECO:0000256" key="8">
    <source>
        <dbReference type="SAM" id="SignalP"/>
    </source>
</evidence>
<dbReference type="SUPFAM" id="SSF56935">
    <property type="entry name" value="Porins"/>
    <property type="match status" value="1"/>
</dbReference>
<evidence type="ECO:0000256" key="3">
    <source>
        <dbReference type="ARBA" id="ARBA00022452"/>
    </source>
</evidence>
<accession>A0A3M2RB92</accession>
<sequence length="509" mass="54470">MHKNTNVLVKAIRFATLAAVAAPATVMAGGFSLNEQSASQMGVANAGAAANPENATTVFFNPAGMSQLSGTNISFGAAVLDIDAEAKHAEARRNVPGVNVPVNGNHGGDIADLAVLPNFYLTHEVNESIDVGFGIHAPYGLAADYDDNFEGRYFADKTELKAIAFTPSLSVNNGKGLSMGVGLNIMYAEGRLTKFQDVSAVAFRQGAQAGAQQAVTQLLTANPNATPQQIAAAQQAGAQAGSQQALNNLPADPYADIEGDDIGVTFRVGFLYELDERTQFGLSAQTGTELKLKGDAEISNFPVPGNPGATTTLTEKVEVPLAIPEAITFGVRHHLTDEVTLLAGATYARWGRFEELDINSREGDSGQISQVTGRTGDEPVTHITEKWKNTWQVNVGGIWQATPEWAFKAGYAWDESPVDQYLTARIPSSDRHWLTLGTQWKDAQSGWAVDVAVGTLLFKDDPKFTERNYQHSNPDQVAELAPGIEDPSYYTAEYELSAWSAAIEVSKAF</sequence>
<gene>
    <name evidence="9" type="ORF">DOQ08_02020</name>
</gene>
<feature type="signal peptide" evidence="8">
    <location>
        <begin position="1"/>
        <end position="28"/>
    </location>
</feature>
<proteinExistence type="inferred from homology"/>
<keyword evidence="6" id="KW-0472">Membrane</keyword>
<comment type="similarity">
    <text evidence="2">Belongs to the OmpP1/FadL family.</text>
</comment>
<dbReference type="OrthoDB" id="19849at2"/>
<feature type="chain" id="PRO_5018111624" evidence="8">
    <location>
        <begin position="29"/>
        <end position="509"/>
    </location>
</feature>
<name>A0A3M2RB92_9GAMM</name>
<dbReference type="GO" id="GO:0009279">
    <property type="term" value="C:cell outer membrane"/>
    <property type="evidence" value="ECO:0007669"/>
    <property type="project" value="UniProtKB-SubCell"/>
</dbReference>
<evidence type="ECO:0000256" key="5">
    <source>
        <dbReference type="ARBA" id="ARBA00022729"/>
    </source>
</evidence>
<evidence type="ECO:0000313" key="9">
    <source>
        <dbReference type="EMBL" id="RMJ02557.1"/>
    </source>
</evidence>
<keyword evidence="5 8" id="KW-0732">Signal</keyword>
<evidence type="ECO:0000256" key="4">
    <source>
        <dbReference type="ARBA" id="ARBA00022692"/>
    </source>
</evidence>
<dbReference type="PANTHER" id="PTHR35093">
    <property type="entry name" value="OUTER MEMBRANE PROTEIN NMB0088-RELATED"/>
    <property type="match status" value="1"/>
</dbReference>
<evidence type="ECO:0000313" key="10">
    <source>
        <dbReference type="Proteomes" id="UP000265903"/>
    </source>
</evidence>
<protein>
    <submittedName>
        <fullName evidence="9">Putative outer membrane protein</fullName>
    </submittedName>
</protein>
<dbReference type="Pfam" id="PF03349">
    <property type="entry name" value="Toluene_X"/>
    <property type="match status" value="1"/>
</dbReference>
<keyword evidence="4" id="KW-0812">Transmembrane</keyword>
<evidence type="ECO:0000256" key="1">
    <source>
        <dbReference type="ARBA" id="ARBA00004571"/>
    </source>
</evidence>
<dbReference type="PANTHER" id="PTHR35093:SF8">
    <property type="entry name" value="OUTER MEMBRANE PROTEIN NMB0088-RELATED"/>
    <property type="match status" value="1"/>
</dbReference>
<dbReference type="AlphaFoldDB" id="A0A3M2RB92"/>
<evidence type="ECO:0000256" key="2">
    <source>
        <dbReference type="ARBA" id="ARBA00008163"/>
    </source>
</evidence>
<dbReference type="EMBL" id="QMDL01000003">
    <property type="protein sequence ID" value="RMJ02557.1"/>
    <property type="molecule type" value="Genomic_DNA"/>
</dbReference>
<organism evidence="9 10">
    <name type="scientific">Marinobacter litoralis</name>
    <dbReference type="NCBI Taxonomy" id="187981"/>
    <lineage>
        <taxon>Bacteria</taxon>
        <taxon>Pseudomonadati</taxon>
        <taxon>Pseudomonadota</taxon>
        <taxon>Gammaproteobacteria</taxon>
        <taxon>Pseudomonadales</taxon>
        <taxon>Marinobacteraceae</taxon>
        <taxon>Marinobacter</taxon>
    </lineage>
</organism>
<evidence type="ECO:0000256" key="6">
    <source>
        <dbReference type="ARBA" id="ARBA00023136"/>
    </source>
</evidence>
<dbReference type="Proteomes" id="UP000265903">
    <property type="component" value="Unassembled WGS sequence"/>
</dbReference>
<comment type="subcellular location">
    <subcellularLocation>
        <location evidence="1">Cell outer membrane</location>
        <topology evidence="1">Multi-pass membrane protein</topology>
    </subcellularLocation>
</comment>
<keyword evidence="10" id="KW-1185">Reference proteome</keyword>
<keyword evidence="7" id="KW-0998">Cell outer membrane</keyword>
<dbReference type="InterPro" id="IPR005017">
    <property type="entry name" value="OMPP1/FadL/TodX"/>
</dbReference>
<evidence type="ECO:0000256" key="7">
    <source>
        <dbReference type="ARBA" id="ARBA00023237"/>
    </source>
</evidence>
<keyword evidence="3" id="KW-1134">Transmembrane beta strand</keyword>
<reference evidence="9 10" key="1">
    <citation type="submission" date="2018-08" db="EMBL/GenBank/DDBJ databases">
        <title>Whole Genome Sequence of the Moderate Halophilic Marine Bacterium Marinobacter litoralis Sw-45.</title>
        <authorList>
            <person name="Musa H."/>
        </authorList>
    </citation>
    <scope>NUCLEOTIDE SEQUENCE [LARGE SCALE GENOMIC DNA]</scope>
    <source>
        <strain evidence="9 10">Sw-45</strain>
    </source>
</reference>
<dbReference type="Gene3D" id="2.40.160.60">
    <property type="entry name" value="Outer membrane protein transport protein (OMPP1/FadL/TodX)"/>
    <property type="match status" value="1"/>
</dbReference>
<dbReference type="RefSeq" id="WP_114334806.1">
    <property type="nucleotide sequence ID" value="NZ_QMDL01000003.1"/>
</dbReference>